<dbReference type="GO" id="GO:0012505">
    <property type="term" value="C:endomembrane system"/>
    <property type="evidence" value="ECO:0007669"/>
    <property type="project" value="UniProtKB-SubCell"/>
</dbReference>
<dbReference type="InterPro" id="IPR003807">
    <property type="entry name" value="DUF202"/>
</dbReference>
<dbReference type="AlphaFoldDB" id="A0A132PEJ4"/>
<accession>A0A132PEJ4</accession>
<keyword evidence="3 5" id="KW-1133">Transmembrane helix</keyword>
<dbReference type="PATRIC" id="fig|59750.3.peg.4133"/>
<sequence>MRTFEQTLPAQRTALSWTRTSFAVLGTGAVHMLHDIQDHRAGFGLVAAGVAVVISLLTYLVGVRRQRLLARDPLPKRLAATVEVHAVTAAVLILIAVSVLSLPL</sequence>
<evidence type="ECO:0000259" key="6">
    <source>
        <dbReference type="Pfam" id="PF02656"/>
    </source>
</evidence>
<keyword evidence="8" id="KW-1185">Reference proteome</keyword>
<dbReference type="RefSeq" id="WP_067857308.1">
    <property type="nucleotide sequence ID" value="NZ_LGTW01000028.1"/>
</dbReference>
<feature type="transmembrane region" description="Helical" evidence="5">
    <location>
        <begin position="41"/>
        <end position="61"/>
    </location>
</feature>
<dbReference type="EMBL" id="LGTW01000028">
    <property type="protein sequence ID" value="KWX20402.1"/>
    <property type="molecule type" value="Genomic_DNA"/>
</dbReference>
<feature type="transmembrane region" description="Helical" evidence="5">
    <location>
        <begin position="82"/>
        <end position="102"/>
    </location>
</feature>
<dbReference type="STRING" id="59750.AWC31_26855"/>
<keyword evidence="4 5" id="KW-0472">Membrane</keyword>
<gene>
    <name evidence="7" type="ORF">AFM11_31145</name>
</gene>
<comment type="caution">
    <text evidence="7">The sequence shown here is derived from an EMBL/GenBank/DDBJ whole genome shotgun (WGS) entry which is preliminary data.</text>
</comment>
<evidence type="ECO:0000313" key="7">
    <source>
        <dbReference type="EMBL" id="KWX20402.1"/>
    </source>
</evidence>
<name>A0A132PEJ4_9MYCO</name>
<protein>
    <submittedName>
        <fullName evidence="7">Membrane protein</fullName>
    </submittedName>
</protein>
<dbReference type="Proteomes" id="UP000070612">
    <property type="component" value="Unassembled WGS sequence"/>
</dbReference>
<keyword evidence="2 5" id="KW-0812">Transmembrane</keyword>
<evidence type="ECO:0000256" key="3">
    <source>
        <dbReference type="ARBA" id="ARBA00022989"/>
    </source>
</evidence>
<evidence type="ECO:0000256" key="5">
    <source>
        <dbReference type="SAM" id="Phobius"/>
    </source>
</evidence>
<dbReference type="Pfam" id="PF02656">
    <property type="entry name" value="DUF202"/>
    <property type="match status" value="1"/>
</dbReference>
<evidence type="ECO:0000256" key="4">
    <source>
        <dbReference type="ARBA" id="ARBA00023136"/>
    </source>
</evidence>
<comment type="subcellular location">
    <subcellularLocation>
        <location evidence="1">Endomembrane system</location>
        <topology evidence="1">Multi-pass membrane protein</topology>
    </subcellularLocation>
</comment>
<proteinExistence type="predicted"/>
<evidence type="ECO:0000256" key="2">
    <source>
        <dbReference type="ARBA" id="ARBA00022692"/>
    </source>
</evidence>
<feature type="domain" description="DUF202" evidence="6">
    <location>
        <begin position="7"/>
        <end position="67"/>
    </location>
</feature>
<evidence type="ECO:0000313" key="8">
    <source>
        <dbReference type="Proteomes" id="UP000070612"/>
    </source>
</evidence>
<evidence type="ECO:0000256" key="1">
    <source>
        <dbReference type="ARBA" id="ARBA00004127"/>
    </source>
</evidence>
<reference evidence="7 8" key="1">
    <citation type="submission" date="2015-07" db="EMBL/GenBank/DDBJ databases">
        <title>A draft genome sequence of Mycobacterium wolinskyi.</title>
        <authorList>
            <person name="de Man T.J."/>
            <person name="Perry K.A."/>
            <person name="Coulliette A.D."/>
            <person name="Jensen B."/>
            <person name="Toney N.C."/>
            <person name="Limbago B.M."/>
            <person name="Noble-Wang J."/>
        </authorList>
    </citation>
    <scope>NUCLEOTIDE SEQUENCE [LARGE SCALE GENOMIC DNA]</scope>
    <source>
        <strain evidence="7 8">CDC_01</strain>
    </source>
</reference>
<organism evidence="7 8">
    <name type="scientific">Mycolicibacterium wolinskyi</name>
    <dbReference type="NCBI Taxonomy" id="59750"/>
    <lineage>
        <taxon>Bacteria</taxon>
        <taxon>Bacillati</taxon>
        <taxon>Actinomycetota</taxon>
        <taxon>Actinomycetes</taxon>
        <taxon>Mycobacteriales</taxon>
        <taxon>Mycobacteriaceae</taxon>
        <taxon>Mycolicibacterium</taxon>
    </lineage>
</organism>